<evidence type="ECO:0000313" key="2">
    <source>
        <dbReference type="Proteomes" id="UP000072741"/>
    </source>
</evidence>
<organism evidence="1 2">
    <name type="scientific">Pseudacidovorax intermedius</name>
    <dbReference type="NCBI Taxonomy" id="433924"/>
    <lineage>
        <taxon>Bacteria</taxon>
        <taxon>Pseudomonadati</taxon>
        <taxon>Pseudomonadota</taxon>
        <taxon>Betaproteobacteria</taxon>
        <taxon>Burkholderiales</taxon>
        <taxon>Comamonadaceae</taxon>
        <taxon>Pseudacidovorax</taxon>
    </lineage>
</organism>
<proteinExistence type="predicted"/>
<dbReference type="Proteomes" id="UP000072741">
    <property type="component" value="Unassembled WGS sequence"/>
</dbReference>
<gene>
    <name evidence="1" type="ORF">NS331_19515</name>
</gene>
<evidence type="ECO:0000313" key="1">
    <source>
        <dbReference type="EMBL" id="KTT15850.1"/>
    </source>
</evidence>
<protein>
    <submittedName>
        <fullName evidence="1">Uncharacterized protein</fullName>
    </submittedName>
</protein>
<dbReference type="AlphaFoldDB" id="A0A147GP13"/>
<name>A0A147GP13_9BURK</name>
<dbReference type="RefSeq" id="WP_058643617.1">
    <property type="nucleotide sequence ID" value="NZ_LDSL01000132.1"/>
</dbReference>
<keyword evidence="2" id="KW-1185">Reference proteome</keyword>
<comment type="caution">
    <text evidence="1">The sequence shown here is derived from an EMBL/GenBank/DDBJ whole genome shotgun (WGS) entry which is preliminary data.</text>
</comment>
<reference evidence="1 2" key="1">
    <citation type="journal article" date="2016" name="Front. Microbiol.">
        <title>Genomic Resource of Rice Seed Associated Bacteria.</title>
        <authorList>
            <person name="Midha S."/>
            <person name="Bansal K."/>
            <person name="Sharma S."/>
            <person name="Kumar N."/>
            <person name="Patil P.P."/>
            <person name="Chaudhry V."/>
            <person name="Patil P.B."/>
        </authorList>
    </citation>
    <scope>NUCLEOTIDE SEQUENCE [LARGE SCALE GENOMIC DNA]</scope>
    <source>
        <strain evidence="1 2">NS331</strain>
    </source>
</reference>
<sequence>MQHPDDWLPHLLWLAELDANYARWRAASLRKEFPVSLARLPAQLDEALTAAGIPIPPSWTGQSKAAPALVDGAPLVSDRRTFAERVRDEYPDCFPPRMRSAAHDDRPERA</sequence>
<accession>A0A147GP13</accession>
<dbReference type="EMBL" id="LDSL01000132">
    <property type="protein sequence ID" value="KTT15850.1"/>
    <property type="molecule type" value="Genomic_DNA"/>
</dbReference>